<gene>
    <name evidence="1" type="ORF">UX22_C0018G0002</name>
</gene>
<name>A0A0G1N282_9BACT</name>
<evidence type="ECO:0000313" key="2">
    <source>
        <dbReference type="Proteomes" id="UP000034727"/>
    </source>
</evidence>
<comment type="caution">
    <text evidence="1">The sequence shown here is derived from an EMBL/GenBank/DDBJ whole genome shotgun (WGS) entry which is preliminary data.</text>
</comment>
<reference evidence="1 2" key="1">
    <citation type="journal article" date="2015" name="Nature">
        <title>rRNA introns, odd ribosomes, and small enigmatic genomes across a large radiation of phyla.</title>
        <authorList>
            <person name="Brown C.T."/>
            <person name="Hug L.A."/>
            <person name="Thomas B.C."/>
            <person name="Sharon I."/>
            <person name="Castelle C.J."/>
            <person name="Singh A."/>
            <person name="Wilkins M.J."/>
            <person name="Williams K.H."/>
            <person name="Banfield J.F."/>
        </authorList>
    </citation>
    <scope>NUCLEOTIDE SEQUENCE [LARGE SCALE GENOMIC DNA]</scope>
</reference>
<sequence>MPKDIIYILHNFPIPKCYDVSRPNIIGKTKNHNRN</sequence>
<dbReference type="Proteomes" id="UP000034727">
    <property type="component" value="Unassembled WGS sequence"/>
</dbReference>
<dbReference type="EMBL" id="LCLJ01000018">
    <property type="protein sequence ID" value="KKU14701.1"/>
    <property type="molecule type" value="Genomic_DNA"/>
</dbReference>
<proteinExistence type="predicted"/>
<protein>
    <submittedName>
        <fullName evidence="1">Uncharacterized protein</fullName>
    </submittedName>
</protein>
<organism evidence="1 2">
    <name type="scientific">Candidatus Jorgensenbacteria bacterium GW2011_GWA2_45_9</name>
    <dbReference type="NCBI Taxonomy" id="1618663"/>
    <lineage>
        <taxon>Bacteria</taxon>
        <taxon>Candidatus Joergenseniibacteriota</taxon>
    </lineage>
</organism>
<evidence type="ECO:0000313" key="1">
    <source>
        <dbReference type="EMBL" id="KKU14701.1"/>
    </source>
</evidence>
<accession>A0A0G1N282</accession>
<dbReference type="AlphaFoldDB" id="A0A0G1N282"/>